<feature type="domain" description="DNA-repair protein Xrcc1 N-terminal" evidence="2">
    <location>
        <begin position="1"/>
        <end position="147"/>
    </location>
</feature>
<accession>A0A2L2YAG0</accession>
<feature type="compositionally biased region" description="Polar residues" evidence="1">
    <location>
        <begin position="218"/>
        <end position="230"/>
    </location>
</feature>
<evidence type="ECO:0000256" key="1">
    <source>
        <dbReference type="SAM" id="MobiDB-lite"/>
    </source>
</evidence>
<reference evidence="3" key="1">
    <citation type="journal article" date="2016" name="Mol. Ecol. Resour.">
        <title>Evaluation of the impact of RNA preservation methods of spiders for de novo transcriptome assembly.</title>
        <authorList>
            <person name="Kono N."/>
            <person name="Nakamura H."/>
            <person name="Ito Y."/>
            <person name="Tomita M."/>
            <person name="Arakawa K."/>
        </authorList>
    </citation>
    <scope>NUCLEOTIDE SEQUENCE</scope>
    <source>
        <tissue evidence="3">Whole body</tissue>
    </source>
</reference>
<dbReference type="InterPro" id="IPR008979">
    <property type="entry name" value="Galactose-bd-like_sf"/>
</dbReference>
<dbReference type="SUPFAM" id="SSF49785">
    <property type="entry name" value="Galactose-binding domain-like"/>
    <property type="match status" value="1"/>
</dbReference>
<dbReference type="FunFam" id="2.60.120.260:FF:000025">
    <property type="entry name" value="DNA repair protein XRCC1 isoform X1"/>
    <property type="match status" value="1"/>
</dbReference>
<dbReference type="InterPro" id="IPR002706">
    <property type="entry name" value="Xrcc1_N"/>
</dbReference>
<dbReference type="PANTHER" id="PTHR11370:SF5">
    <property type="entry name" value="DNA REPAIR PROTEIN XRCC1"/>
    <property type="match status" value="1"/>
</dbReference>
<protein>
    <submittedName>
        <fullName evidence="3">DNA repair protein XRCC1</fullName>
    </submittedName>
</protein>
<evidence type="ECO:0000259" key="2">
    <source>
        <dbReference type="Pfam" id="PF01834"/>
    </source>
</evidence>
<proteinExistence type="evidence at transcript level"/>
<dbReference type="GO" id="GO:0005634">
    <property type="term" value="C:nucleus"/>
    <property type="evidence" value="ECO:0007669"/>
    <property type="project" value="InterPro"/>
</dbReference>
<dbReference type="EMBL" id="IAAA01014047">
    <property type="protein sequence ID" value="LAA05141.1"/>
    <property type="molecule type" value="mRNA"/>
</dbReference>
<feature type="region of interest" description="Disordered" evidence="1">
    <location>
        <begin position="218"/>
        <end position="305"/>
    </location>
</feature>
<feature type="compositionally biased region" description="Basic and acidic residues" evidence="1">
    <location>
        <begin position="234"/>
        <end position="249"/>
    </location>
</feature>
<dbReference type="GO" id="GO:0003684">
    <property type="term" value="F:damaged DNA binding"/>
    <property type="evidence" value="ECO:0007669"/>
    <property type="project" value="InterPro"/>
</dbReference>
<organism evidence="3">
    <name type="scientific">Parasteatoda tepidariorum</name>
    <name type="common">Common house spider</name>
    <name type="synonym">Achaearanea tepidariorum</name>
    <dbReference type="NCBI Taxonomy" id="114398"/>
    <lineage>
        <taxon>Eukaryota</taxon>
        <taxon>Metazoa</taxon>
        <taxon>Ecdysozoa</taxon>
        <taxon>Arthropoda</taxon>
        <taxon>Chelicerata</taxon>
        <taxon>Arachnida</taxon>
        <taxon>Araneae</taxon>
        <taxon>Araneomorphae</taxon>
        <taxon>Entelegynae</taxon>
        <taxon>Araneoidea</taxon>
        <taxon>Theridiidae</taxon>
        <taxon>Parasteatoda</taxon>
    </lineage>
</organism>
<dbReference type="OrthoDB" id="25840at2759"/>
<feature type="compositionally biased region" description="Polar residues" evidence="1">
    <location>
        <begin position="290"/>
        <end position="303"/>
    </location>
</feature>
<dbReference type="AlphaFoldDB" id="A0A2L2YAG0"/>
<evidence type="ECO:0000313" key="3">
    <source>
        <dbReference type="EMBL" id="LAA05141.1"/>
    </source>
</evidence>
<dbReference type="GO" id="GO:0000012">
    <property type="term" value="P:single strand break repair"/>
    <property type="evidence" value="ECO:0007669"/>
    <property type="project" value="InterPro"/>
</dbReference>
<dbReference type="Gene3D" id="2.60.120.260">
    <property type="entry name" value="Galactose-binding domain-like"/>
    <property type="match status" value="1"/>
</dbReference>
<dbReference type="Pfam" id="PF01834">
    <property type="entry name" value="XRCC1_N"/>
    <property type="match status" value="1"/>
</dbReference>
<dbReference type="PANTHER" id="PTHR11370">
    <property type="entry name" value="DNA-REPAIR PROTEIN XRCC1"/>
    <property type="match status" value="1"/>
</dbReference>
<name>A0A2L2YAG0_PARTP</name>
<sequence>MPEIKLKHVVSFSSEDKVHKSENLLNPETYRKWKCATPGEKNASVILQFEKATKIHSIDIGNESSAFVEVLVGRSSDSVNDYKVLLVASSFMSPIESRNEQHSNRVRMFGPEKLAQNLKEEKWDCVQVVCTQPFNKNITYGLSFIKFLSPPEKIAERPVEPESKTTTAKLGAFKIKYNDDEEEDSPPVGSWLERKNKVINSSLKKTDDSPSYAAMVLSSNDSSKTTSQNPVKRKYIDSDLEKPAKKESPSVRVNKAKVGYRDILGSKNSEESNSNQSKKEKFGPKDIFGLNTSYSNSPTTSRKPVSKMIEASKALTKDRTNSKPPFKELMKGVVFVISGLVNPLRSAIRDKALEMGA</sequence>
<dbReference type="GO" id="GO:0006284">
    <property type="term" value="P:base-excision repair"/>
    <property type="evidence" value="ECO:0007669"/>
    <property type="project" value="TreeGrafter"/>
</dbReference>